<dbReference type="EMBL" id="JBIQWL010000001">
    <property type="protein sequence ID" value="MFH8248755.1"/>
    <property type="molecule type" value="Genomic_DNA"/>
</dbReference>
<dbReference type="InterPro" id="IPR016181">
    <property type="entry name" value="Acyl_CoA_acyltransferase"/>
</dbReference>
<dbReference type="SUPFAM" id="SSF55729">
    <property type="entry name" value="Acyl-CoA N-acyltransferases (Nat)"/>
    <property type="match status" value="1"/>
</dbReference>
<reference evidence="6 7" key="1">
    <citation type="submission" date="2024-09" db="EMBL/GenBank/DDBJ databases">
        <authorList>
            <person name="Pan X."/>
        </authorList>
    </citation>
    <scope>NUCLEOTIDE SEQUENCE [LARGE SCALE GENOMIC DNA]</scope>
    <source>
        <strain evidence="6 7">B2969</strain>
    </source>
</reference>
<proteinExistence type="predicted"/>
<dbReference type="PANTHER" id="PTHR31438">
    <property type="entry name" value="LYSINE N-ACYLTRANSFERASE C17G9.06C-RELATED"/>
    <property type="match status" value="1"/>
</dbReference>
<evidence type="ECO:0000259" key="5">
    <source>
        <dbReference type="SMART" id="SM01006"/>
    </source>
</evidence>
<keyword evidence="6" id="KW-0012">Acyltransferase</keyword>
<comment type="pathway">
    <text evidence="2">Siderophore biosynthesis; mycobactin biosynthesis.</text>
</comment>
<gene>
    <name evidence="6" type="ORF">ACH3VR_00120</name>
</gene>
<name>A0ABW7Q1Q3_9MICO</name>
<evidence type="ECO:0000256" key="2">
    <source>
        <dbReference type="ARBA" id="ARBA00005102"/>
    </source>
</evidence>
<evidence type="ECO:0000313" key="7">
    <source>
        <dbReference type="Proteomes" id="UP001610861"/>
    </source>
</evidence>
<evidence type="ECO:0000313" key="6">
    <source>
        <dbReference type="EMBL" id="MFH8248755.1"/>
    </source>
</evidence>
<evidence type="ECO:0000256" key="1">
    <source>
        <dbReference type="ARBA" id="ARBA00003818"/>
    </source>
</evidence>
<protein>
    <recommendedName>
        <fullName evidence="3">Lysine N-acyltransferase MbtK</fullName>
    </recommendedName>
    <alternativeName>
        <fullName evidence="4">Mycobactin synthase protein K</fullName>
    </alternativeName>
</protein>
<comment type="caution">
    <text evidence="6">The sequence shown here is derived from an EMBL/GenBank/DDBJ whole genome shotgun (WGS) entry which is preliminary data.</text>
</comment>
<feature type="domain" description="Acyltransferase MbtK/IucB-like conserved" evidence="5">
    <location>
        <begin position="12"/>
        <end position="59"/>
    </location>
</feature>
<keyword evidence="6" id="KW-0808">Transferase</keyword>
<accession>A0ABW7Q1Q3</accession>
<dbReference type="RefSeq" id="WP_396638715.1">
    <property type="nucleotide sequence ID" value="NZ_JBIQWL010000001.1"/>
</dbReference>
<evidence type="ECO:0000256" key="4">
    <source>
        <dbReference type="ARBA" id="ARBA00031122"/>
    </source>
</evidence>
<dbReference type="Pfam" id="PF13523">
    <property type="entry name" value="Acetyltransf_8"/>
    <property type="match status" value="1"/>
</dbReference>
<dbReference type="InterPro" id="IPR019432">
    <property type="entry name" value="Acyltransferase_MbtK/IucB-like"/>
</dbReference>
<comment type="function">
    <text evidence="1">Acyltransferase required for the direct transfer of medium- to long-chain fatty acyl moieties from a carrier protein (MbtL) on to the epsilon-amino group of lysine residue in the mycobactin core.</text>
</comment>
<dbReference type="GO" id="GO:0016746">
    <property type="term" value="F:acyltransferase activity"/>
    <property type="evidence" value="ECO:0007669"/>
    <property type="project" value="UniProtKB-KW"/>
</dbReference>
<evidence type="ECO:0000256" key="3">
    <source>
        <dbReference type="ARBA" id="ARBA00020586"/>
    </source>
</evidence>
<dbReference type="SMART" id="SM01006">
    <property type="entry name" value="AlcB"/>
    <property type="match status" value="1"/>
</dbReference>
<keyword evidence="7" id="KW-1185">Reference proteome</keyword>
<dbReference type="Gene3D" id="3.40.630.30">
    <property type="match status" value="1"/>
</dbReference>
<dbReference type="Proteomes" id="UP001610861">
    <property type="component" value="Unassembled WGS sequence"/>
</dbReference>
<sequence length="188" mass="20171">MSIATAFDIAIVGTDPRRDAATVRSWLADPHSAFWGMGRLSEEDVCDYLTAVVVDQRQDSWLGLVDGHPAFLAETYDPAHVVLTGIHDAREGDVGMHILIAPPAGHPRHGLTDAVFAAVMRWCFSTLGAERVVVEPDVRNARIAAKNARAGFRVLREVDVPEGDGVKRAALSVCTRDDFAASALGGLA</sequence>
<dbReference type="PANTHER" id="PTHR31438:SF1">
    <property type="entry name" value="LYSINE N-ACYLTRANSFERASE C17G9.06C-RELATED"/>
    <property type="match status" value="1"/>
</dbReference>
<organism evidence="6 7">
    <name type="scientific">Microbacterium alkaliflavum</name>
    <dbReference type="NCBI Taxonomy" id="3248839"/>
    <lineage>
        <taxon>Bacteria</taxon>
        <taxon>Bacillati</taxon>
        <taxon>Actinomycetota</taxon>
        <taxon>Actinomycetes</taxon>
        <taxon>Micrococcales</taxon>
        <taxon>Microbacteriaceae</taxon>
        <taxon>Microbacterium</taxon>
    </lineage>
</organism>